<keyword evidence="2" id="KW-0472">Membrane</keyword>
<evidence type="ECO:0000313" key="4">
    <source>
        <dbReference type="EMBL" id="ALO15403.1"/>
    </source>
</evidence>
<dbReference type="Pfam" id="PF13185">
    <property type="entry name" value="GAF_2"/>
    <property type="match status" value="1"/>
</dbReference>
<keyword evidence="2" id="KW-0812">Transmembrane</keyword>
<evidence type="ECO:0000256" key="1">
    <source>
        <dbReference type="SAM" id="Coils"/>
    </source>
</evidence>
<evidence type="ECO:0000259" key="3">
    <source>
        <dbReference type="Pfam" id="PF13185"/>
    </source>
</evidence>
<organism evidence="4 5">
    <name type="scientific">Salinivirga cyanobacteriivorans</name>
    <dbReference type="NCBI Taxonomy" id="1307839"/>
    <lineage>
        <taxon>Bacteria</taxon>
        <taxon>Pseudomonadati</taxon>
        <taxon>Bacteroidota</taxon>
        <taxon>Bacteroidia</taxon>
        <taxon>Bacteroidales</taxon>
        <taxon>Salinivirgaceae</taxon>
        <taxon>Salinivirga</taxon>
    </lineage>
</organism>
<dbReference type="SUPFAM" id="SSF55781">
    <property type="entry name" value="GAF domain-like"/>
    <property type="match status" value="1"/>
</dbReference>
<dbReference type="OrthoDB" id="1123380at2"/>
<keyword evidence="1" id="KW-0175">Coiled coil</keyword>
<gene>
    <name evidence="4" type="ORF">L21SP5_01761</name>
</gene>
<dbReference type="InterPro" id="IPR029016">
    <property type="entry name" value="GAF-like_dom_sf"/>
</dbReference>
<feature type="coiled-coil region" evidence="1">
    <location>
        <begin position="81"/>
        <end position="113"/>
    </location>
</feature>
<dbReference type="Proteomes" id="UP000064893">
    <property type="component" value="Chromosome"/>
</dbReference>
<feature type="domain" description="GAF" evidence="3">
    <location>
        <begin position="114"/>
        <end position="245"/>
    </location>
</feature>
<reference evidence="4 5" key="1">
    <citation type="submission" date="2015-11" db="EMBL/GenBank/DDBJ databases">
        <title>Description and complete genome sequence of a novel strain predominating in hypersaline microbial mats and representing a new family of the Bacteriodetes phylum.</title>
        <authorList>
            <person name="Spring S."/>
            <person name="Bunk B."/>
            <person name="Sproer C."/>
            <person name="Klenk H.-P."/>
        </authorList>
    </citation>
    <scope>NUCLEOTIDE SEQUENCE [LARGE SCALE GENOMIC DNA]</scope>
    <source>
        <strain evidence="4 5">L21-Spi-D4</strain>
    </source>
</reference>
<protein>
    <submittedName>
        <fullName evidence="4">Putative periplasmic ligand-binding sensor domain protein</fullName>
    </submittedName>
</protein>
<dbReference type="RefSeq" id="WP_057952868.1">
    <property type="nucleotide sequence ID" value="NZ_CP013118.1"/>
</dbReference>
<sequence>MKQIQKNRTYLSVYLVIVIVAIIAAYAVSLQALGFNWIIASLTALIILVITRIYTIGTAFYGQIKEITLQQEKESQEEISISDIINQKNTEEKEEKEQQEEELDKLIEQLSGENDPEKLGQKLLSQLGEELQIVQGLVYQYSNETEKFEVLSTYAYYGEEPPQAFSIGEGLSGQAARDQQRILLTELPDDYTEVISGLGKRQPKMLLLAPLIHEEKTVALVELSFFEKFNEQKIDKFEGILNKLAQHFA</sequence>
<feature type="transmembrane region" description="Helical" evidence="2">
    <location>
        <begin position="12"/>
        <end position="29"/>
    </location>
</feature>
<dbReference type="KEGG" id="blq:L21SP5_01761"/>
<dbReference type="EMBL" id="CP013118">
    <property type="protein sequence ID" value="ALO15403.1"/>
    <property type="molecule type" value="Genomic_DNA"/>
</dbReference>
<keyword evidence="2" id="KW-1133">Transmembrane helix</keyword>
<dbReference type="AlphaFoldDB" id="A0A0S2HZG4"/>
<dbReference type="InterPro" id="IPR003018">
    <property type="entry name" value="GAF"/>
</dbReference>
<evidence type="ECO:0000313" key="5">
    <source>
        <dbReference type="Proteomes" id="UP000064893"/>
    </source>
</evidence>
<name>A0A0S2HZG4_9BACT</name>
<accession>A0A0S2HZG4</accession>
<dbReference type="STRING" id="1307839.L21SP5_01761"/>
<keyword evidence="5" id="KW-1185">Reference proteome</keyword>
<feature type="transmembrane region" description="Helical" evidence="2">
    <location>
        <begin position="35"/>
        <end position="55"/>
    </location>
</feature>
<proteinExistence type="predicted"/>
<evidence type="ECO:0000256" key="2">
    <source>
        <dbReference type="SAM" id="Phobius"/>
    </source>
</evidence>
<dbReference type="Gene3D" id="3.30.450.40">
    <property type="match status" value="1"/>
</dbReference>